<dbReference type="Proteomes" id="UP001445335">
    <property type="component" value="Unassembled WGS sequence"/>
</dbReference>
<keyword evidence="2" id="KW-0647">Proteasome</keyword>
<dbReference type="Gene3D" id="1.25.40.990">
    <property type="match status" value="1"/>
</dbReference>
<gene>
    <name evidence="4" type="ORF">WJX81_000161</name>
</gene>
<accession>A0AAW1S4F5</accession>
<keyword evidence="5" id="KW-1185">Reference proteome</keyword>
<dbReference type="PANTHER" id="PTHR12387:SF0">
    <property type="entry name" value="26S PROTEASOME NON-ATPASE REGULATORY SUBUNIT 8"/>
    <property type="match status" value="1"/>
</dbReference>
<proteinExistence type="inferred from homology"/>
<evidence type="ECO:0000313" key="5">
    <source>
        <dbReference type="Proteomes" id="UP001445335"/>
    </source>
</evidence>
<evidence type="ECO:0000259" key="3">
    <source>
        <dbReference type="PROSITE" id="PS50250"/>
    </source>
</evidence>
<name>A0AAW1S4F5_9CHLO</name>
<protein>
    <recommendedName>
        <fullName evidence="3">PCI domain-containing protein</fullName>
    </recommendedName>
</protein>
<dbReference type="AlphaFoldDB" id="A0AAW1S4F5"/>
<dbReference type="EMBL" id="JALJOU010000011">
    <property type="protein sequence ID" value="KAK9840916.1"/>
    <property type="molecule type" value="Genomic_DNA"/>
</dbReference>
<comment type="caution">
    <text evidence="4">The sequence shown here is derived from an EMBL/GenBank/DDBJ whole genome shotgun (WGS) entry which is preliminary data.</text>
</comment>
<dbReference type="FunFam" id="1.25.40.990:FF:000001">
    <property type="entry name" value="26S proteasome non-ATPase regulatory subunit"/>
    <property type="match status" value="1"/>
</dbReference>
<reference evidence="4 5" key="1">
    <citation type="journal article" date="2024" name="Nat. Commun.">
        <title>Phylogenomics reveals the evolutionary origins of lichenization in chlorophyte algae.</title>
        <authorList>
            <person name="Puginier C."/>
            <person name="Libourel C."/>
            <person name="Otte J."/>
            <person name="Skaloud P."/>
            <person name="Haon M."/>
            <person name="Grisel S."/>
            <person name="Petersen M."/>
            <person name="Berrin J.G."/>
            <person name="Delaux P.M."/>
            <person name="Dal Grande F."/>
            <person name="Keller J."/>
        </authorList>
    </citation>
    <scope>NUCLEOTIDE SEQUENCE [LARGE SCALE GENOMIC DNA]</scope>
    <source>
        <strain evidence="4 5">SAG 245.80</strain>
    </source>
</reference>
<dbReference type="InterPro" id="IPR000717">
    <property type="entry name" value="PCI_dom"/>
</dbReference>
<dbReference type="GO" id="GO:0005829">
    <property type="term" value="C:cytosol"/>
    <property type="evidence" value="ECO:0007669"/>
    <property type="project" value="TreeGrafter"/>
</dbReference>
<feature type="domain" description="PCI" evidence="3">
    <location>
        <begin position="78"/>
        <end position="248"/>
    </location>
</feature>
<dbReference type="PANTHER" id="PTHR12387">
    <property type="entry name" value="26S PROTEASOME NON-ATPASE REGULATORY SUBUNIT 8"/>
    <property type="match status" value="1"/>
</dbReference>
<dbReference type="InterPro" id="IPR006746">
    <property type="entry name" value="26S_Psome_Rpn12"/>
</dbReference>
<dbReference type="GO" id="GO:0008541">
    <property type="term" value="C:proteasome regulatory particle, lid subcomplex"/>
    <property type="evidence" value="ECO:0007669"/>
    <property type="project" value="TreeGrafter"/>
</dbReference>
<dbReference type="InterPro" id="IPR033464">
    <property type="entry name" value="CSN8_PSD8_EIF3K"/>
</dbReference>
<evidence type="ECO:0000313" key="4">
    <source>
        <dbReference type="EMBL" id="KAK9840916.1"/>
    </source>
</evidence>
<comment type="similarity">
    <text evidence="1">Belongs to the proteasome subunit S14 family.</text>
</comment>
<evidence type="ECO:0000256" key="2">
    <source>
        <dbReference type="ARBA" id="ARBA00022942"/>
    </source>
</evidence>
<dbReference type="GO" id="GO:0043161">
    <property type="term" value="P:proteasome-mediated ubiquitin-dependent protein catabolic process"/>
    <property type="evidence" value="ECO:0007669"/>
    <property type="project" value="TreeGrafter"/>
</dbReference>
<organism evidence="4 5">
    <name type="scientific">Elliptochloris bilobata</name>
    <dbReference type="NCBI Taxonomy" id="381761"/>
    <lineage>
        <taxon>Eukaryota</taxon>
        <taxon>Viridiplantae</taxon>
        <taxon>Chlorophyta</taxon>
        <taxon>core chlorophytes</taxon>
        <taxon>Trebouxiophyceae</taxon>
        <taxon>Trebouxiophyceae incertae sedis</taxon>
        <taxon>Elliptochloris clade</taxon>
        <taxon>Elliptochloris</taxon>
    </lineage>
</organism>
<sequence>MAKLAEAAKGFDQFKAAVARNDLSTAKRLLTTLKLKLTELAAPPPVYERTPTSQQELLLAREVLEQAVLLSVRLQDEAAFERNFMQLKTYYTDSRSLLPASKAEALTTGLNLMRLLVQNRIAEFHTELEVLPAEAHASRDVQHAELLERWLMEGAYNKVLAARDSMPDPAYAYLMERLLTTVREEIAGCSERAYDSLSVADARKLMLFASDQEATAFAEERGWEVKGGRVFFTGMEASTDAAELPSKELISHALTYARELERIV</sequence>
<dbReference type="Pfam" id="PF10075">
    <property type="entry name" value="CSN8_PSD8_EIF3K"/>
    <property type="match status" value="1"/>
</dbReference>
<evidence type="ECO:0000256" key="1">
    <source>
        <dbReference type="ARBA" id="ARBA00009627"/>
    </source>
</evidence>
<dbReference type="PROSITE" id="PS50250">
    <property type="entry name" value="PCI"/>
    <property type="match status" value="1"/>
</dbReference>
<dbReference type="GO" id="GO:0005634">
    <property type="term" value="C:nucleus"/>
    <property type="evidence" value="ECO:0007669"/>
    <property type="project" value="TreeGrafter"/>
</dbReference>